<dbReference type="InterPro" id="IPR038573">
    <property type="entry name" value="BrnT_sf"/>
</dbReference>
<accession>A0A1N6CQS3</accession>
<dbReference type="Pfam" id="PF04365">
    <property type="entry name" value="BrnT_toxin"/>
    <property type="match status" value="1"/>
</dbReference>
<dbReference type="InterPro" id="IPR007460">
    <property type="entry name" value="BrnT_toxin"/>
</dbReference>
<evidence type="ECO:0000313" key="2">
    <source>
        <dbReference type="Proteomes" id="UP000185024"/>
    </source>
</evidence>
<protein>
    <submittedName>
        <fullName evidence="1">Ribonuclease toxin, BrnT, of type II toxin-antitoxin system</fullName>
    </submittedName>
</protein>
<dbReference type="Proteomes" id="UP000185024">
    <property type="component" value="Unassembled WGS sequence"/>
</dbReference>
<name>A0A1N6CQS3_9GAMM</name>
<organism evidence="1 2">
    <name type="scientific">Vreelandella aquamarina</name>
    <dbReference type="NCBI Taxonomy" id="77097"/>
    <lineage>
        <taxon>Bacteria</taxon>
        <taxon>Pseudomonadati</taxon>
        <taxon>Pseudomonadota</taxon>
        <taxon>Gammaproteobacteria</taxon>
        <taxon>Oceanospirillales</taxon>
        <taxon>Halomonadaceae</taxon>
        <taxon>Vreelandella</taxon>
    </lineage>
</organism>
<proteinExistence type="predicted"/>
<dbReference type="EMBL" id="FSQX01000001">
    <property type="protein sequence ID" value="SIN60867.1"/>
    <property type="molecule type" value="Genomic_DNA"/>
</dbReference>
<dbReference type="Gene3D" id="3.10.450.530">
    <property type="entry name" value="Ribonuclease toxin, BrnT, of type II toxin-antitoxin system"/>
    <property type="match status" value="1"/>
</dbReference>
<dbReference type="AlphaFoldDB" id="A0A1N6CQS3"/>
<gene>
    <name evidence="1" type="ORF">SAMN05878438_0299</name>
</gene>
<evidence type="ECO:0000313" key="1">
    <source>
        <dbReference type="EMBL" id="SIN60867.1"/>
    </source>
</evidence>
<sequence>MKNPRLSSSINLKSDRLLEIRAKSEGEPRFLLIGMISEKHWSAVVTYREERIRLISVRRSRKKEVDIYES</sequence>
<reference evidence="1 2" key="1">
    <citation type="submission" date="2016-11" db="EMBL/GenBank/DDBJ databases">
        <authorList>
            <person name="Jaros S."/>
            <person name="Januszkiewicz K."/>
            <person name="Wedrychowicz H."/>
        </authorList>
    </citation>
    <scope>NUCLEOTIDE SEQUENCE [LARGE SCALE GENOMIC DNA]</scope>
    <source>
        <strain evidence="1 2">ACAM 239</strain>
    </source>
</reference>
<dbReference type="RefSeq" id="WP_074211007.1">
    <property type="nucleotide sequence ID" value="NZ_FSQX01000001.1"/>
</dbReference>